<dbReference type="Pfam" id="PF19077">
    <property type="entry name" value="Big_13"/>
    <property type="match status" value="2"/>
</dbReference>
<organism evidence="4 5">
    <name type="scientific">Pseudarthrobacter humi</name>
    <dbReference type="NCBI Taxonomy" id="2952523"/>
    <lineage>
        <taxon>Bacteria</taxon>
        <taxon>Bacillati</taxon>
        <taxon>Actinomycetota</taxon>
        <taxon>Actinomycetes</taxon>
        <taxon>Micrococcales</taxon>
        <taxon>Micrococcaceae</taxon>
        <taxon>Pseudarthrobacter</taxon>
    </lineage>
</organism>
<sequence length="561" mass="54955">PTLTAPATVTAATATSVTISGSAEADATVTLNITDADTVHTVTATATADGTGNWSITPLNLTSLDDGQLIYTATATDTAGNTGPATTATASKDTAPPAAPTLTAPATVTAATATSVTISGSAEADATVSVTASDGAGHAVSGTATASSTGDWTIRALNLTSLNDGQLIYTATATDTAGNTGPATTATAPKDTAPPAAPTLTAPATVTAATATSVTISGSAEADATVTLNITDADTVHTLTATATADGTGNWSITPLNLTSLNDGQLTYTATATDTVGNTGASAAQTGTKKTTATAPQFTSMPSQITGDTVTAVPFAGTSDPGAAVALTATDSGNYSLSATATADDSGNWSSTMNLSQLNSGLVTFSAQATDSYGNISTVMTATSRIGPRVVSVTLQNGGIAGKADTNDKVVVVFNEPMSPSSFCSTWTSPTGPWTHISSSVSVLISRNTSAPNDTLTLSTGCTTSNFGTVNLGARYTTSTGGNLTFKGSSTVQRSSVSLSADGKTLTITLGALKSGTRATGVIAGTPTYQGTANGQPGIATDMNGVPLGTKPSGSGTASGF</sequence>
<keyword evidence="5" id="KW-1185">Reference proteome</keyword>
<dbReference type="RefSeq" id="WP_254748183.1">
    <property type="nucleotide sequence ID" value="NZ_JANCLV010000002.1"/>
</dbReference>
<dbReference type="InterPro" id="IPR044016">
    <property type="entry name" value="Big_13"/>
</dbReference>
<comment type="caution">
    <text evidence="4">The sequence shown here is derived from an EMBL/GenBank/DDBJ whole genome shotgun (WGS) entry which is preliminary data.</text>
</comment>
<feature type="compositionally biased region" description="Low complexity" evidence="1">
    <location>
        <begin position="279"/>
        <end position="295"/>
    </location>
</feature>
<reference evidence="4 5" key="1">
    <citation type="submission" date="2022-06" db="EMBL/GenBank/DDBJ databases">
        <title>Pseudarthrobacter sp. strain RMG13 Genome sequencing and assembly.</title>
        <authorList>
            <person name="Kim I."/>
        </authorList>
    </citation>
    <scope>NUCLEOTIDE SEQUENCE [LARGE SCALE GENOMIC DNA]</scope>
    <source>
        <strain evidence="4 5">RMG13</strain>
    </source>
</reference>
<protein>
    <submittedName>
        <fullName evidence="4">Ig-like domain-containing protein</fullName>
    </submittedName>
</protein>
<feature type="domain" description="Bacterial Ig-like" evidence="3">
    <location>
        <begin position="16"/>
        <end position="89"/>
    </location>
</feature>
<dbReference type="InterPro" id="IPR041498">
    <property type="entry name" value="Big_6"/>
</dbReference>
<dbReference type="Proteomes" id="UP001524318">
    <property type="component" value="Unassembled WGS sequence"/>
</dbReference>
<feature type="domain" description="Bacterial Ig" evidence="2">
    <location>
        <begin position="104"/>
        <end position="189"/>
    </location>
</feature>
<proteinExistence type="predicted"/>
<feature type="non-terminal residue" evidence="4">
    <location>
        <position position="1"/>
    </location>
</feature>
<feature type="domain" description="Bacterial Ig-like" evidence="3">
    <location>
        <begin position="213"/>
        <end position="284"/>
    </location>
</feature>
<evidence type="ECO:0000256" key="1">
    <source>
        <dbReference type="SAM" id="MobiDB-lite"/>
    </source>
</evidence>
<evidence type="ECO:0000259" key="2">
    <source>
        <dbReference type="Pfam" id="PF17936"/>
    </source>
</evidence>
<evidence type="ECO:0000313" key="4">
    <source>
        <dbReference type="EMBL" id="MCP8999135.1"/>
    </source>
</evidence>
<dbReference type="EMBL" id="JANCLV010000002">
    <property type="protein sequence ID" value="MCP8999135.1"/>
    <property type="molecule type" value="Genomic_DNA"/>
</dbReference>
<dbReference type="Gene3D" id="2.60.40.10">
    <property type="entry name" value="Immunoglobulins"/>
    <property type="match status" value="4"/>
</dbReference>
<dbReference type="InterPro" id="IPR013783">
    <property type="entry name" value="Ig-like_fold"/>
</dbReference>
<feature type="region of interest" description="Disordered" evidence="1">
    <location>
        <begin position="77"/>
        <end position="97"/>
    </location>
</feature>
<accession>A0ABT1LL11</accession>
<dbReference type="Pfam" id="PF17936">
    <property type="entry name" value="Big_6"/>
    <property type="match status" value="1"/>
</dbReference>
<evidence type="ECO:0000259" key="3">
    <source>
        <dbReference type="Pfam" id="PF19077"/>
    </source>
</evidence>
<gene>
    <name evidence="4" type="ORF">NFC73_05185</name>
</gene>
<feature type="region of interest" description="Disordered" evidence="1">
    <location>
        <begin position="276"/>
        <end position="295"/>
    </location>
</feature>
<evidence type="ECO:0000313" key="5">
    <source>
        <dbReference type="Proteomes" id="UP001524318"/>
    </source>
</evidence>
<dbReference type="NCBIfam" id="NF033510">
    <property type="entry name" value="Ca_tandemer"/>
    <property type="match status" value="3"/>
</dbReference>
<name>A0ABT1LL11_9MICC</name>